<name>A0A1I2KA80_9ACTN</name>
<sequence>MMYCEIIVTSYGSNIVEMTSTNTTLRPRQRMWEKPYATSALDTLLVRDRRRAEDVTDPGVQWCPAVAPVIAHRVLVSSSPVEVAAHRTACHVKDSCTP</sequence>
<dbReference type="Proteomes" id="UP000533017">
    <property type="component" value="Unassembled WGS sequence"/>
</dbReference>
<accession>A0A1I2KA80</accession>
<dbReference type="AlphaFoldDB" id="A0A1I2KA80"/>
<protein>
    <submittedName>
        <fullName evidence="2">Uncharacterized protein</fullName>
    </submittedName>
</protein>
<dbReference type="STRING" id="504797.SAMN05421678_101106"/>
<dbReference type="EMBL" id="JACBZA010000001">
    <property type="protein sequence ID" value="NYH84337.1"/>
    <property type="molecule type" value="Genomic_DNA"/>
</dbReference>
<keyword evidence="4" id="KW-1185">Reference proteome</keyword>
<evidence type="ECO:0000313" key="1">
    <source>
        <dbReference type="EMBL" id="NYH84337.1"/>
    </source>
</evidence>
<gene>
    <name evidence="1" type="ORF">FHR37_003188</name>
    <name evidence="2" type="ORF">SAMN05421678_101106</name>
</gene>
<dbReference type="RefSeq" id="WP_202817892.1">
    <property type="nucleotide sequence ID" value="NZ_FOOI01000001.1"/>
</dbReference>
<evidence type="ECO:0000313" key="4">
    <source>
        <dbReference type="Proteomes" id="UP000533017"/>
    </source>
</evidence>
<evidence type="ECO:0000313" key="2">
    <source>
        <dbReference type="EMBL" id="SFF63100.1"/>
    </source>
</evidence>
<evidence type="ECO:0000313" key="3">
    <source>
        <dbReference type="Proteomes" id="UP000199052"/>
    </source>
</evidence>
<organism evidence="2 3">
    <name type="scientific">Actinopolymorpha cephalotaxi</name>
    <dbReference type="NCBI Taxonomy" id="504797"/>
    <lineage>
        <taxon>Bacteria</taxon>
        <taxon>Bacillati</taxon>
        <taxon>Actinomycetota</taxon>
        <taxon>Actinomycetes</taxon>
        <taxon>Propionibacteriales</taxon>
        <taxon>Actinopolymorphaceae</taxon>
        <taxon>Actinopolymorpha</taxon>
    </lineage>
</organism>
<reference evidence="2 3" key="1">
    <citation type="submission" date="2016-10" db="EMBL/GenBank/DDBJ databases">
        <authorList>
            <person name="de Groot N.N."/>
        </authorList>
    </citation>
    <scope>NUCLEOTIDE SEQUENCE [LARGE SCALE GENOMIC DNA]</scope>
    <source>
        <strain evidence="2 3">CPCC 202808</strain>
    </source>
</reference>
<dbReference type="EMBL" id="FOOI01000001">
    <property type="protein sequence ID" value="SFF63100.1"/>
    <property type="molecule type" value="Genomic_DNA"/>
</dbReference>
<reference evidence="1 4" key="2">
    <citation type="submission" date="2020-07" db="EMBL/GenBank/DDBJ databases">
        <title>Sequencing the genomes of 1000 actinobacteria strains.</title>
        <authorList>
            <person name="Klenk H.-P."/>
        </authorList>
    </citation>
    <scope>NUCLEOTIDE SEQUENCE [LARGE SCALE GENOMIC DNA]</scope>
    <source>
        <strain evidence="1 4">DSM 45117</strain>
    </source>
</reference>
<proteinExistence type="predicted"/>
<dbReference type="Proteomes" id="UP000199052">
    <property type="component" value="Unassembled WGS sequence"/>
</dbReference>